<reference evidence="2" key="2">
    <citation type="submission" date="2022-10" db="EMBL/GenBank/DDBJ databases">
        <authorList>
            <consortium name="ENA_rothamsted_submissions"/>
            <consortium name="culmorum"/>
            <person name="King R."/>
        </authorList>
    </citation>
    <scope>NUCLEOTIDE SEQUENCE</scope>
</reference>
<protein>
    <submittedName>
        <fullName evidence="2">Uncharacterized protein</fullName>
    </submittedName>
</protein>
<dbReference type="Proteomes" id="UP001153714">
    <property type="component" value="Chromosome 1"/>
</dbReference>
<evidence type="ECO:0000313" key="3">
    <source>
        <dbReference type="Proteomes" id="UP001153714"/>
    </source>
</evidence>
<feature type="region of interest" description="Disordered" evidence="1">
    <location>
        <begin position="1"/>
        <end position="33"/>
    </location>
</feature>
<dbReference type="EMBL" id="OU893332">
    <property type="protein sequence ID" value="CAG9781830.1"/>
    <property type="molecule type" value="Genomic_DNA"/>
</dbReference>
<keyword evidence="3" id="KW-1185">Reference proteome</keyword>
<organism evidence="2 3">
    <name type="scientific">Diatraea saccharalis</name>
    <name type="common">sugarcane borer</name>
    <dbReference type="NCBI Taxonomy" id="40085"/>
    <lineage>
        <taxon>Eukaryota</taxon>
        <taxon>Metazoa</taxon>
        <taxon>Ecdysozoa</taxon>
        <taxon>Arthropoda</taxon>
        <taxon>Hexapoda</taxon>
        <taxon>Insecta</taxon>
        <taxon>Pterygota</taxon>
        <taxon>Neoptera</taxon>
        <taxon>Endopterygota</taxon>
        <taxon>Lepidoptera</taxon>
        <taxon>Glossata</taxon>
        <taxon>Ditrysia</taxon>
        <taxon>Pyraloidea</taxon>
        <taxon>Crambidae</taxon>
        <taxon>Crambinae</taxon>
        <taxon>Diatraea</taxon>
    </lineage>
</organism>
<evidence type="ECO:0000256" key="1">
    <source>
        <dbReference type="SAM" id="MobiDB-lite"/>
    </source>
</evidence>
<accession>A0A9N9N093</accession>
<sequence>MLEEWEDRNTRKKRITRSGGNPIQSSSHQIDSRKVLKLHPQKIAKQSDSILSQRQKQKDYMERKKILWSLAHGSSRVNLKKDAFKTKNKVEEGFQSDLDNH</sequence>
<feature type="compositionally biased region" description="Polar residues" evidence="1">
    <location>
        <begin position="18"/>
        <end position="29"/>
    </location>
</feature>
<reference evidence="2" key="1">
    <citation type="submission" date="2021-12" db="EMBL/GenBank/DDBJ databases">
        <authorList>
            <person name="King R."/>
        </authorList>
    </citation>
    <scope>NUCLEOTIDE SEQUENCE</scope>
</reference>
<evidence type="ECO:0000313" key="2">
    <source>
        <dbReference type="EMBL" id="CAG9781830.1"/>
    </source>
</evidence>
<gene>
    <name evidence="2" type="ORF">DIATSA_LOCUS148</name>
</gene>
<dbReference type="OrthoDB" id="7440703at2759"/>
<dbReference type="AlphaFoldDB" id="A0A9N9N093"/>
<name>A0A9N9N093_9NEOP</name>
<proteinExistence type="predicted"/>